<evidence type="ECO:0008006" key="3">
    <source>
        <dbReference type="Google" id="ProtNLM"/>
    </source>
</evidence>
<organism evidence="1 2">
    <name type="scientific">Aeoliella mucimassa</name>
    <dbReference type="NCBI Taxonomy" id="2527972"/>
    <lineage>
        <taxon>Bacteria</taxon>
        <taxon>Pseudomonadati</taxon>
        <taxon>Planctomycetota</taxon>
        <taxon>Planctomycetia</taxon>
        <taxon>Pirellulales</taxon>
        <taxon>Lacipirellulaceae</taxon>
        <taxon>Aeoliella</taxon>
    </lineage>
</organism>
<sequence>MTEECVLTVFRQFYMTPDKMLCFYGQDLEDKTMALQSLVDRQFLVREKFKGGYSLTEAGYHHMKQSV</sequence>
<protein>
    <recommendedName>
        <fullName evidence="3">ArnR1-like winged helix-turn-helix domain-containing protein</fullName>
    </recommendedName>
</protein>
<dbReference type="EMBL" id="CP036278">
    <property type="protein sequence ID" value="QDU58152.1"/>
    <property type="molecule type" value="Genomic_DNA"/>
</dbReference>
<proteinExistence type="predicted"/>
<accession>A0A518ATU8</accession>
<dbReference type="RefSeq" id="WP_231943660.1">
    <property type="nucleotide sequence ID" value="NZ_CP036278.1"/>
</dbReference>
<reference evidence="1 2" key="1">
    <citation type="submission" date="2019-02" db="EMBL/GenBank/DDBJ databases">
        <title>Deep-cultivation of Planctomycetes and their phenomic and genomic characterization uncovers novel biology.</title>
        <authorList>
            <person name="Wiegand S."/>
            <person name="Jogler M."/>
            <person name="Boedeker C."/>
            <person name="Pinto D."/>
            <person name="Vollmers J."/>
            <person name="Rivas-Marin E."/>
            <person name="Kohn T."/>
            <person name="Peeters S.H."/>
            <person name="Heuer A."/>
            <person name="Rast P."/>
            <person name="Oberbeckmann S."/>
            <person name="Bunk B."/>
            <person name="Jeske O."/>
            <person name="Meyerdierks A."/>
            <person name="Storesund J.E."/>
            <person name="Kallscheuer N."/>
            <person name="Luecker S."/>
            <person name="Lage O.M."/>
            <person name="Pohl T."/>
            <person name="Merkel B.J."/>
            <person name="Hornburger P."/>
            <person name="Mueller R.-W."/>
            <person name="Bruemmer F."/>
            <person name="Labrenz M."/>
            <person name="Spormann A.M."/>
            <person name="Op den Camp H."/>
            <person name="Overmann J."/>
            <person name="Amann R."/>
            <person name="Jetten M.S.M."/>
            <person name="Mascher T."/>
            <person name="Medema M.H."/>
            <person name="Devos D.P."/>
            <person name="Kaster A.-K."/>
            <person name="Ovreas L."/>
            <person name="Rohde M."/>
            <person name="Galperin M.Y."/>
            <person name="Jogler C."/>
        </authorList>
    </citation>
    <scope>NUCLEOTIDE SEQUENCE [LARGE SCALE GENOMIC DNA]</scope>
    <source>
        <strain evidence="1 2">Pan181</strain>
    </source>
</reference>
<dbReference type="Proteomes" id="UP000315750">
    <property type="component" value="Chromosome"/>
</dbReference>
<dbReference type="AlphaFoldDB" id="A0A518ATU8"/>
<name>A0A518ATU8_9BACT</name>
<keyword evidence="2" id="KW-1185">Reference proteome</keyword>
<evidence type="ECO:0000313" key="1">
    <source>
        <dbReference type="EMBL" id="QDU58152.1"/>
    </source>
</evidence>
<gene>
    <name evidence="1" type="ORF">Pan181_43790</name>
</gene>
<evidence type="ECO:0000313" key="2">
    <source>
        <dbReference type="Proteomes" id="UP000315750"/>
    </source>
</evidence>
<dbReference type="KEGG" id="amuc:Pan181_43790"/>